<protein>
    <submittedName>
        <fullName evidence="3">NADPH-dependent F420 reductase</fullName>
    </submittedName>
</protein>
<dbReference type="EMBL" id="JABKAU010000026">
    <property type="protein sequence ID" value="NVO32277.1"/>
    <property type="molecule type" value="Genomic_DNA"/>
</dbReference>
<dbReference type="AlphaFoldDB" id="A0A7Y7U6E0"/>
<proteinExistence type="predicted"/>
<name>A0A7Y7U6E0_9BACT</name>
<feature type="domain" description="Pyrroline-5-carboxylate reductase catalytic N-terminal" evidence="2">
    <location>
        <begin position="3"/>
        <end position="92"/>
    </location>
</feature>
<dbReference type="InterPro" id="IPR036291">
    <property type="entry name" value="NAD(P)-bd_dom_sf"/>
</dbReference>
<organism evidence="3 4">
    <name type="scientific">Hymenobacter lapidiphilus</name>
    <dbReference type="NCBI Taxonomy" id="2608003"/>
    <lineage>
        <taxon>Bacteria</taxon>
        <taxon>Pseudomonadati</taxon>
        <taxon>Bacteroidota</taxon>
        <taxon>Cytophagia</taxon>
        <taxon>Cytophagales</taxon>
        <taxon>Hymenobacteraceae</taxon>
        <taxon>Hymenobacter</taxon>
    </lineage>
</organism>
<reference evidence="3 4" key="1">
    <citation type="submission" date="2020-05" db="EMBL/GenBank/DDBJ databases">
        <title>Hymenobacter terrestris sp. nov. and Hymenobacter lapidiphilus sp. nov., isolated from regoliths in Antarctica.</title>
        <authorList>
            <person name="Sedlacek I."/>
            <person name="Pantucek R."/>
            <person name="Zeman M."/>
            <person name="Holochova P."/>
            <person name="Kralova S."/>
            <person name="Stankova E."/>
            <person name="Sedo O."/>
            <person name="Micenkova L."/>
            <person name="Svec P."/>
            <person name="Gupta V."/>
            <person name="Sood U."/>
            <person name="Korpole U.S."/>
            <person name="Lal R."/>
        </authorList>
    </citation>
    <scope>NUCLEOTIDE SEQUENCE [LARGE SCALE GENOMIC DNA]</scope>
    <source>
        <strain evidence="3 4">P5342</strain>
    </source>
</reference>
<sequence>MNIGVIGAGNMGLALATIWSKAGHAVCLSFARDPAALQQQAAALPGAHAGTPAEAARFGEVLLLAVPYPALAEALAGVAEAVAGKPVLSCVSGLLPDFAGNTIGLPTARTESVAEELARLLPTAHVVEAFNTTFAEVLQAPDRHFGELNPSLLYCGDDDAAKTVAGQLIAEAGYQPLDVGPLRQARSLETLASVWVQLAAATGLFPQAGLRILTR</sequence>
<dbReference type="PANTHER" id="PTHR14239:SF10">
    <property type="entry name" value="REDUCTASE"/>
    <property type="match status" value="1"/>
</dbReference>
<dbReference type="PANTHER" id="PTHR14239">
    <property type="entry name" value="DUDULIN-RELATED"/>
    <property type="match status" value="1"/>
</dbReference>
<evidence type="ECO:0000259" key="2">
    <source>
        <dbReference type="Pfam" id="PF03807"/>
    </source>
</evidence>
<accession>A0A7Y7U6E0</accession>
<dbReference type="Pfam" id="PF03807">
    <property type="entry name" value="F420_oxidored"/>
    <property type="match status" value="1"/>
</dbReference>
<evidence type="ECO:0000313" key="3">
    <source>
        <dbReference type="EMBL" id="NVO32277.1"/>
    </source>
</evidence>
<dbReference type="InterPro" id="IPR028939">
    <property type="entry name" value="P5C_Rdtase_cat_N"/>
</dbReference>
<dbReference type="GO" id="GO:0016491">
    <property type="term" value="F:oxidoreductase activity"/>
    <property type="evidence" value="ECO:0007669"/>
    <property type="project" value="UniProtKB-KW"/>
</dbReference>
<dbReference type="Gene3D" id="3.40.50.720">
    <property type="entry name" value="NAD(P)-binding Rossmann-like Domain"/>
    <property type="match status" value="1"/>
</dbReference>
<dbReference type="InterPro" id="IPR051267">
    <property type="entry name" value="STEAP_metalloreductase"/>
</dbReference>
<dbReference type="SUPFAM" id="SSF51735">
    <property type="entry name" value="NAD(P)-binding Rossmann-fold domains"/>
    <property type="match status" value="1"/>
</dbReference>
<keyword evidence="1" id="KW-0560">Oxidoreductase</keyword>
<evidence type="ECO:0000313" key="4">
    <source>
        <dbReference type="Proteomes" id="UP000565521"/>
    </source>
</evidence>
<dbReference type="Proteomes" id="UP000565521">
    <property type="component" value="Unassembled WGS sequence"/>
</dbReference>
<dbReference type="RefSeq" id="WP_176909157.1">
    <property type="nucleotide sequence ID" value="NZ_JABKAU010000026.1"/>
</dbReference>
<gene>
    <name evidence="3" type="ORF">HW554_13740</name>
</gene>
<evidence type="ECO:0000256" key="1">
    <source>
        <dbReference type="ARBA" id="ARBA00023002"/>
    </source>
</evidence>
<keyword evidence="4" id="KW-1185">Reference proteome</keyword>
<comment type="caution">
    <text evidence="3">The sequence shown here is derived from an EMBL/GenBank/DDBJ whole genome shotgun (WGS) entry which is preliminary data.</text>
</comment>